<accession>A0A915KM11</accession>
<dbReference type="WBParaSite" id="nRc.2.0.1.t39073-RA">
    <property type="protein sequence ID" value="nRc.2.0.1.t39073-RA"/>
    <property type="gene ID" value="nRc.2.0.1.g39073"/>
</dbReference>
<reference evidence="2" key="1">
    <citation type="submission" date="2022-11" db="UniProtKB">
        <authorList>
            <consortium name="WormBaseParasite"/>
        </authorList>
    </citation>
    <scope>IDENTIFICATION</scope>
</reference>
<dbReference type="Proteomes" id="UP000887565">
    <property type="component" value="Unplaced"/>
</dbReference>
<proteinExistence type="predicted"/>
<sequence length="202" mass="23297">MEIVIFLQPKKKSIVSINGRRVEAVVNGEFLLKLGAIDKHEIAMNYTSVVQILTGDDDLLHKISRFGFSYGATTLSLKKSVTDKRTTENTIKYYEMGAANSSLMLQDEEIEEIQKETGCKTAFLLIYHTHNPPSVFFLQDFSEIFLVFKNVDIVVTYALFMHFMCLRKHSDRRVEICCLRSRKNSFENCCFRRKSVFGAKRN</sequence>
<dbReference type="AlphaFoldDB" id="A0A915KM11"/>
<name>A0A915KM11_ROMCU</name>
<evidence type="ECO:0000313" key="2">
    <source>
        <dbReference type="WBParaSite" id="nRc.2.0.1.t39073-RA"/>
    </source>
</evidence>
<protein>
    <submittedName>
        <fullName evidence="2">Uncharacterized protein</fullName>
    </submittedName>
</protein>
<keyword evidence="1" id="KW-1185">Reference proteome</keyword>
<organism evidence="1 2">
    <name type="scientific">Romanomermis culicivorax</name>
    <name type="common">Nematode worm</name>
    <dbReference type="NCBI Taxonomy" id="13658"/>
    <lineage>
        <taxon>Eukaryota</taxon>
        <taxon>Metazoa</taxon>
        <taxon>Ecdysozoa</taxon>
        <taxon>Nematoda</taxon>
        <taxon>Enoplea</taxon>
        <taxon>Dorylaimia</taxon>
        <taxon>Mermithida</taxon>
        <taxon>Mermithoidea</taxon>
        <taxon>Mermithidae</taxon>
        <taxon>Romanomermis</taxon>
    </lineage>
</organism>
<evidence type="ECO:0000313" key="1">
    <source>
        <dbReference type="Proteomes" id="UP000887565"/>
    </source>
</evidence>